<organism evidence="4 5">
    <name type="scientific">Enterococcus hulanensis</name>
    <dbReference type="NCBI Taxonomy" id="2559929"/>
    <lineage>
        <taxon>Bacteria</taxon>
        <taxon>Bacillati</taxon>
        <taxon>Bacillota</taxon>
        <taxon>Bacilli</taxon>
        <taxon>Lactobacillales</taxon>
        <taxon>Enterococcaceae</taxon>
        <taxon>Enterococcus</taxon>
    </lineage>
</organism>
<evidence type="ECO:0000313" key="5">
    <source>
        <dbReference type="Proteomes" id="UP001252875"/>
    </source>
</evidence>
<comment type="similarity">
    <text evidence="1">Belongs to the UPF0177 family.</text>
</comment>
<evidence type="ECO:0000256" key="2">
    <source>
        <dbReference type="SAM" id="Phobius"/>
    </source>
</evidence>
<dbReference type="EMBL" id="JARPYI010000001">
    <property type="protein sequence ID" value="MDT2599035.1"/>
    <property type="molecule type" value="Genomic_DNA"/>
</dbReference>
<keyword evidence="2" id="KW-0472">Membrane</keyword>
<feature type="transmembrane region" description="Helical" evidence="2">
    <location>
        <begin position="48"/>
        <end position="65"/>
    </location>
</feature>
<feature type="transmembrane region" description="Helical" evidence="2">
    <location>
        <begin position="110"/>
        <end position="129"/>
    </location>
</feature>
<evidence type="ECO:0000256" key="1">
    <source>
        <dbReference type="ARBA" id="ARBA00009067"/>
    </source>
</evidence>
<dbReference type="Pfam" id="PF02517">
    <property type="entry name" value="Rce1-like"/>
    <property type="match status" value="1"/>
</dbReference>
<protein>
    <submittedName>
        <fullName evidence="4">CPBP family intramembrane metalloprotease</fullName>
    </submittedName>
</protein>
<keyword evidence="4" id="KW-0378">Hydrolase</keyword>
<feature type="transmembrane region" description="Helical" evidence="2">
    <location>
        <begin position="179"/>
        <end position="197"/>
    </location>
</feature>
<name>A0ABU3EVZ6_9ENTE</name>
<keyword evidence="5" id="KW-1185">Reference proteome</keyword>
<comment type="caution">
    <text evidence="4">The sequence shown here is derived from an EMBL/GenBank/DDBJ whole genome shotgun (WGS) entry which is preliminary data.</text>
</comment>
<accession>A0ABU3EVZ6</accession>
<feature type="domain" description="CAAX prenyl protease 2/Lysostaphin resistance protein A-like" evidence="3">
    <location>
        <begin position="117"/>
        <end position="215"/>
    </location>
</feature>
<keyword evidence="4" id="KW-0482">Metalloprotease</keyword>
<keyword evidence="2" id="KW-0812">Transmembrane</keyword>
<dbReference type="GO" id="GO:0008237">
    <property type="term" value="F:metallopeptidase activity"/>
    <property type="evidence" value="ECO:0007669"/>
    <property type="project" value="UniProtKB-KW"/>
</dbReference>
<evidence type="ECO:0000259" key="3">
    <source>
        <dbReference type="Pfam" id="PF02517"/>
    </source>
</evidence>
<reference evidence="4 5" key="1">
    <citation type="submission" date="2023-03" db="EMBL/GenBank/DDBJ databases">
        <authorList>
            <person name="Shen W."/>
            <person name="Cai J."/>
        </authorList>
    </citation>
    <scope>NUCLEOTIDE SEQUENCE [LARGE SCALE GENOMIC DNA]</scope>
    <source>
        <strain evidence="4 5">D6-4</strain>
    </source>
</reference>
<keyword evidence="2" id="KW-1133">Transmembrane helix</keyword>
<proteinExistence type="inferred from homology"/>
<sequence>MIAQPKTYTKKQAVSALFLFLIVFFLAFSQGLFVMSDLPISLIRSSNYLFPILDIAALIIFLGVFKEKAESIGIHLKNLKQSMLWGFLFLGVQLIFYASISYLFNDVSKVMLGSINLPMVILFFNSALAEEMIYRGYIETRLQGLVQNRHLCSIITAILFVLIHYPLKWMSGQQLNALSFPHILLLLSLHVTCSLTYKKSNCLWGAVCLHLLYNLGNSLIIFI</sequence>
<dbReference type="Proteomes" id="UP001252875">
    <property type="component" value="Unassembled WGS sequence"/>
</dbReference>
<evidence type="ECO:0000313" key="4">
    <source>
        <dbReference type="EMBL" id="MDT2599035.1"/>
    </source>
</evidence>
<feature type="transmembrane region" description="Helical" evidence="2">
    <location>
        <begin position="12"/>
        <end position="36"/>
    </location>
</feature>
<gene>
    <name evidence="4" type="ORF">P7D85_04565</name>
</gene>
<keyword evidence="4" id="KW-0645">Protease</keyword>
<feature type="transmembrane region" description="Helical" evidence="2">
    <location>
        <begin position="85"/>
        <end position="104"/>
    </location>
</feature>
<feature type="transmembrane region" description="Helical" evidence="2">
    <location>
        <begin position="202"/>
        <end position="222"/>
    </location>
</feature>
<dbReference type="InterPro" id="IPR003675">
    <property type="entry name" value="Rce1/LyrA-like_dom"/>
</dbReference>
<feature type="transmembrane region" description="Helical" evidence="2">
    <location>
        <begin position="150"/>
        <end position="167"/>
    </location>
</feature>
<dbReference type="RefSeq" id="WP_311820843.1">
    <property type="nucleotide sequence ID" value="NZ_JARPYF010000001.1"/>
</dbReference>